<sequence length="234" mass="26127">MVNFVEAQKPLLHFLVKRAGLRQQSVEIEPGTVMSFWVPKEKVTKKKCPINNEIAPEGKPIDVKLLNGNGKDKKSRPSVVLVHGFAAEGVKQCTVVGFSYGGMVAFKMAEINPNLVHSLVISGSIIAMTDSISDATLERLGMKSSSELLLPETVKGLKALQSLAMYKKIWFPNFLMKDYLEVMFNHRKERAELLEGLVISTKDATIPVLTQKILLLWGENDNLFKVELARDMKE</sequence>
<dbReference type="PANTHER" id="PTHR43139">
    <property type="entry name" value="SI:DKEY-122A22.2"/>
    <property type="match status" value="1"/>
</dbReference>
<dbReference type="OrthoDB" id="6431331at2759"/>
<feature type="domain" description="AB hydrolase-1" evidence="1">
    <location>
        <begin position="89"/>
        <end position="232"/>
    </location>
</feature>
<dbReference type="Pfam" id="PF00561">
    <property type="entry name" value="Abhydrolase_1"/>
    <property type="match status" value="1"/>
</dbReference>
<keyword evidence="3" id="KW-1185">Reference proteome</keyword>
<dbReference type="AlphaFoldDB" id="A0A833RW25"/>
<proteinExistence type="predicted"/>
<evidence type="ECO:0000313" key="3">
    <source>
        <dbReference type="Proteomes" id="UP000623129"/>
    </source>
</evidence>
<dbReference type="InterPro" id="IPR029058">
    <property type="entry name" value="AB_hydrolase_fold"/>
</dbReference>
<protein>
    <submittedName>
        <fullName evidence="2">Monoacylglycerol lipase ABHD6-like protein</fullName>
    </submittedName>
</protein>
<dbReference type="SUPFAM" id="SSF53474">
    <property type="entry name" value="alpha/beta-Hydrolases"/>
    <property type="match status" value="1"/>
</dbReference>
<accession>A0A833RW25</accession>
<dbReference type="EMBL" id="SWLB01000003">
    <property type="protein sequence ID" value="KAF3339994.1"/>
    <property type="molecule type" value="Genomic_DNA"/>
</dbReference>
<organism evidence="2 3">
    <name type="scientific">Carex littledalei</name>
    <dbReference type="NCBI Taxonomy" id="544730"/>
    <lineage>
        <taxon>Eukaryota</taxon>
        <taxon>Viridiplantae</taxon>
        <taxon>Streptophyta</taxon>
        <taxon>Embryophyta</taxon>
        <taxon>Tracheophyta</taxon>
        <taxon>Spermatophyta</taxon>
        <taxon>Magnoliopsida</taxon>
        <taxon>Liliopsida</taxon>
        <taxon>Poales</taxon>
        <taxon>Cyperaceae</taxon>
        <taxon>Cyperoideae</taxon>
        <taxon>Cariceae</taxon>
        <taxon>Carex</taxon>
        <taxon>Carex subgen. Euthyceras</taxon>
    </lineage>
</organism>
<dbReference type="Proteomes" id="UP000623129">
    <property type="component" value="Unassembled WGS sequence"/>
</dbReference>
<name>A0A833RW25_9POAL</name>
<reference evidence="2" key="1">
    <citation type="submission" date="2020-01" db="EMBL/GenBank/DDBJ databases">
        <title>Genome sequence of Kobresia littledalei, the first chromosome-level genome in the family Cyperaceae.</title>
        <authorList>
            <person name="Qu G."/>
        </authorList>
    </citation>
    <scope>NUCLEOTIDE SEQUENCE</scope>
    <source>
        <strain evidence="2">C.B.Clarke</strain>
        <tissue evidence="2">Leaf</tissue>
    </source>
</reference>
<dbReference type="PANTHER" id="PTHR43139:SF61">
    <property type="entry name" value="ALPHA_BETA-HYDROLASES SUPERFAMILY PROTEIN"/>
    <property type="match status" value="1"/>
</dbReference>
<dbReference type="Gene3D" id="3.40.50.1820">
    <property type="entry name" value="alpha/beta hydrolase"/>
    <property type="match status" value="1"/>
</dbReference>
<dbReference type="InterPro" id="IPR052370">
    <property type="entry name" value="Meta-cleavage_hydrolase"/>
</dbReference>
<comment type="caution">
    <text evidence="2">The sequence shown here is derived from an EMBL/GenBank/DDBJ whole genome shotgun (WGS) entry which is preliminary data.</text>
</comment>
<gene>
    <name evidence="2" type="ORF">FCM35_KLT15765</name>
</gene>
<evidence type="ECO:0000259" key="1">
    <source>
        <dbReference type="Pfam" id="PF00561"/>
    </source>
</evidence>
<evidence type="ECO:0000313" key="2">
    <source>
        <dbReference type="EMBL" id="KAF3339994.1"/>
    </source>
</evidence>
<dbReference type="InterPro" id="IPR000073">
    <property type="entry name" value="AB_hydrolase_1"/>
</dbReference>